<gene>
    <name evidence="2" type="ORF">Aph01nite_20850</name>
</gene>
<dbReference type="Proteomes" id="UP000640052">
    <property type="component" value="Unassembled WGS sequence"/>
</dbReference>
<comment type="caution">
    <text evidence="2">The sequence shown here is derived from an EMBL/GenBank/DDBJ whole genome shotgun (WGS) entry which is preliminary data.</text>
</comment>
<accession>A0A919QAI5</accession>
<feature type="signal peptide" evidence="1">
    <location>
        <begin position="1"/>
        <end position="30"/>
    </location>
</feature>
<dbReference type="RefSeq" id="WP_204040562.1">
    <property type="nucleotide sequence ID" value="NZ_BOOA01000013.1"/>
</dbReference>
<keyword evidence="3" id="KW-1185">Reference proteome</keyword>
<name>A0A919QAI5_9ACTN</name>
<evidence type="ECO:0000313" key="3">
    <source>
        <dbReference type="Proteomes" id="UP000640052"/>
    </source>
</evidence>
<keyword evidence="1" id="KW-0732">Signal</keyword>
<proteinExistence type="predicted"/>
<evidence type="ECO:0000313" key="2">
    <source>
        <dbReference type="EMBL" id="GIH23775.1"/>
    </source>
</evidence>
<dbReference type="EMBL" id="BOOA01000013">
    <property type="protein sequence ID" value="GIH23775.1"/>
    <property type="molecule type" value="Genomic_DNA"/>
</dbReference>
<feature type="chain" id="PRO_5037985325" evidence="1">
    <location>
        <begin position="31"/>
        <end position="178"/>
    </location>
</feature>
<evidence type="ECO:0000256" key="1">
    <source>
        <dbReference type="SAM" id="SignalP"/>
    </source>
</evidence>
<protein>
    <submittedName>
        <fullName evidence="2">Uncharacterized protein</fullName>
    </submittedName>
</protein>
<reference evidence="2" key="1">
    <citation type="submission" date="2021-01" db="EMBL/GenBank/DDBJ databases">
        <title>Whole genome shotgun sequence of Acrocarpospora phusangensis NBRC 108782.</title>
        <authorList>
            <person name="Komaki H."/>
            <person name="Tamura T."/>
        </authorList>
    </citation>
    <scope>NUCLEOTIDE SEQUENCE</scope>
    <source>
        <strain evidence="2">NBRC 108782</strain>
    </source>
</reference>
<dbReference type="AlphaFoldDB" id="A0A919QAI5"/>
<sequence>MRFIKKLAVSAVAAAALIGGALLSPATANAAVPFDAPWGPVFSADHKAEANGHVRVEDYKYKQWYWKHEKVDFNCSFKHKAKKFCHWKWVEGNKFHVRFTLDNDGWKGHHKFKCAWATFKIEPFHGPDYFKKFKNCGKHPKSFWFSGKNAEHISVVVSRGDHWKPRGFWGAWTPIYDA</sequence>
<organism evidence="2 3">
    <name type="scientific">Acrocarpospora phusangensis</name>
    <dbReference type="NCBI Taxonomy" id="1070424"/>
    <lineage>
        <taxon>Bacteria</taxon>
        <taxon>Bacillati</taxon>
        <taxon>Actinomycetota</taxon>
        <taxon>Actinomycetes</taxon>
        <taxon>Streptosporangiales</taxon>
        <taxon>Streptosporangiaceae</taxon>
        <taxon>Acrocarpospora</taxon>
    </lineage>
</organism>